<comment type="caution">
    <text evidence="1">The sequence shown here is derived from an EMBL/GenBank/DDBJ whole genome shotgun (WGS) entry which is preliminary data.</text>
</comment>
<proteinExistence type="predicted"/>
<name>A0A7W8GER0_9DEIO</name>
<evidence type="ECO:0000313" key="2">
    <source>
        <dbReference type="Proteomes" id="UP000525389"/>
    </source>
</evidence>
<gene>
    <name evidence="1" type="ORF">HNQ09_001704</name>
</gene>
<dbReference type="AlphaFoldDB" id="A0A7W8GER0"/>
<dbReference type="EMBL" id="JACHFN010000005">
    <property type="protein sequence ID" value="MBB5234266.1"/>
    <property type="molecule type" value="Genomic_DNA"/>
</dbReference>
<accession>A0A7W8GER0</accession>
<evidence type="ECO:0000313" key="1">
    <source>
        <dbReference type="EMBL" id="MBB5234266.1"/>
    </source>
</evidence>
<dbReference type="RefSeq" id="WP_184027897.1">
    <property type="nucleotide sequence ID" value="NZ_JACHFN010000005.1"/>
</dbReference>
<protein>
    <submittedName>
        <fullName evidence="1">Uncharacterized protein</fullName>
    </submittedName>
</protein>
<dbReference type="Proteomes" id="UP000525389">
    <property type="component" value="Unassembled WGS sequence"/>
</dbReference>
<sequence length="257" mass="27565">MKPLEIVRLHRSEDVAERPGEWRCGLTRARELMLDAPAAQAIDRLARLSAEIDLPNPHGALDLEGVTFAFRPAEDGRQRFAGVLVRTPAGRVLRHAPVEEGVPGTAVVWFLPAPLEALIASAVRPEERPVLEGTPRAVQAEAPPEVVPARPAGKTVTDLIALGQEAAFSAYAAVRSGRDEFSSMSLPKLRELLGERAETAEGAARDLCPDLPDATLARVLRWVARGLPGAQAARITQVHDELAQAHRSPPGKAPSEG</sequence>
<organism evidence="1 2">
    <name type="scientific">Deinococcus budaensis</name>
    <dbReference type="NCBI Taxonomy" id="1665626"/>
    <lineage>
        <taxon>Bacteria</taxon>
        <taxon>Thermotogati</taxon>
        <taxon>Deinococcota</taxon>
        <taxon>Deinococci</taxon>
        <taxon>Deinococcales</taxon>
        <taxon>Deinococcaceae</taxon>
        <taxon>Deinococcus</taxon>
    </lineage>
</organism>
<reference evidence="1 2" key="1">
    <citation type="submission" date="2020-08" db="EMBL/GenBank/DDBJ databases">
        <title>Genomic Encyclopedia of Type Strains, Phase IV (KMG-IV): sequencing the most valuable type-strain genomes for metagenomic binning, comparative biology and taxonomic classification.</title>
        <authorList>
            <person name="Goeker M."/>
        </authorList>
    </citation>
    <scope>NUCLEOTIDE SEQUENCE [LARGE SCALE GENOMIC DNA]</scope>
    <source>
        <strain evidence="1 2">DSM 101791</strain>
    </source>
</reference>
<keyword evidence="2" id="KW-1185">Reference proteome</keyword>